<dbReference type="GO" id="GO:0006508">
    <property type="term" value="P:proteolysis"/>
    <property type="evidence" value="ECO:0007669"/>
    <property type="project" value="InterPro"/>
</dbReference>
<dbReference type="EMBL" id="CP012174">
    <property type="protein sequence ID" value="AKV78808.1"/>
    <property type="molecule type" value="Genomic_DNA"/>
</dbReference>
<evidence type="ECO:0000313" key="5">
    <source>
        <dbReference type="EMBL" id="AKV74317.1"/>
    </source>
</evidence>
<name>A0A088E628_9CREN</name>
<dbReference type="PANTHER" id="PTHR42881:SF2">
    <property type="entry name" value="PROLYL ENDOPEPTIDASE"/>
    <property type="match status" value="1"/>
</dbReference>
<dbReference type="Proteomes" id="UP000061362">
    <property type="component" value="Chromosome"/>
</dbReference>
<gene>
    <name evidence="4" type="ORF">HA72_1300</name>
    <name evidence="5" type="ORF">MsedA_1318</name>
    <name evidence="6" type="ORF">MsedB_1320</name>
    <name evidence="7" type="ORF">MsedC_1318</name>
    <name evidence="8" type="ORF">MsedD_1319</name>
    <name evidence="9" type="ORF">MsedE_1324</name>
</gene>
<dbReference type="InterPro" id="IPR002470">
    <property type="entry name" value="Peptidase_S9A"/>
</dbReference>
<protein>
    <recommendedName>
        <fullName evidence="2">prolyl oligopeptidase</fullName>
        <ecNumber evidence="2">3.4.21.26</ecNumber>
    </recommendedName>
</protein>
<evidence type="ECO:0000256" key="2">
    <source>
        <dbReference type="ARBA" id="ARBA00011897"/>
    </source>
</evidence>
<dbReference type="Proteomes" id="UP000062398">
    <property type="component" value="Chromosome"/>
</dbReference>
<dbReference type="Proteomes" id="UP000029084">
    <property type="component" value="Chromosome"/>
</dbReference>
<organism evidence="4 10">
    <name type="scientific">Metallosphaera sedula</name>
    <dbReference type="NCBI Taxonomy" id="43687"/>
    <lineage>
        <taxon>Archaea</taxon>
        <taxon>Thermoproteota</taxon>
        <taxon>Thermoprotei</taxon>
        <taxon>Sulfolobales</taxon>
        <taxon>Sulfolobaceae</taxon>
        <taxon>Metallosphaera</taxon>
    </lineage>
</organism>
<evidence type="ECO:0000313" key="4">
    <source>
        <dbReference type="EMBL" id="AIM27443.1"/>
    </source>
</evidence>
<dbReference type="InterPro" id="IPR051167">
    <property type="entry name" value="Prolyl_oligopep/macrocyclase"/>
</dbReference>
<proteinExistence type="predicted"/>
<reference evidence="12 13" key="2">
    <citation type="journal article" date="2015" name="Genome Announc.">
        <title>Complete Genome Sequences of Evolved Arsenate-Resistant Metallosphaera sedula Strains.</title>
        <authorList>
            <person name="Ai C."/>
            <person name="McCarthy S."/>
            <person name="Schackwitz W."/>
            <person name="Martin J."/>
            <person name="Lipzen A."/>
            <person name="Blum P."/>
        </authorList>
    </citation>
    <scope>NUCLEOTIDE SEQUENCE [LARGE SCALE GENOMIC DNA]</scope>
    <source>
        <strain evidence="7 13">ARS120-1</strain>
        <strain evidence="8 12">ARS120-2</strain>
        <strain evidence="5 15">ARS50-1</strain>
        <strain evidence="6 14">ARS50-2</strain>
    </source>
</reference>
<dbReference type="EMBL" id="CP008822">
    <property type="protein sequence ID" value="AIM27443.1"/>
    <property type="molecule type" value="Genomic_DNA"/>
</dbReference>
<evidence type="ECO:0000259" key="3">
    <source>
        <dbReference type="Pfam" id="PF00326"/>
    </source>
</evidence>
<dbReference type="Proteomes" id="UP000062475">
    <property type="component" value="Chromosome"/>
</dbReference>
<evidence type="ECO:0000313" key="11">
    <source>
        <dbReference type="Proteomes" id="UP000056255"/>
    </source>
</evidence>
<dbReference type="AlphaFoldDB" id="A0A088E628"/>
<dbReference type="GO" id="GO:0070012">
    <property type="term" value="F:oligopeptidase activity"/>
    <property type="evidence" value="ECO:0007669"/>
    <property type="project" value="TreeGrafter"/>
</dbReference>
<dbReference type="GO" id="GO:0005829">
    <property type="term" value="C:cytosol"/>
    <property type="evidence" value="ECO:0007669"/>
    <property type="project" value="TreeGrafter"/>
</dbReference>
<dbReference type="OMA" id="HPMHALK"/>
<accession>A0A088E628</accession>
<dbReference type="EMBL" id="CP012175">
    <property type="protein sequence ID" value="AKV81053.1"/>
    <property type="molecule type" value="Genomic_DNA"/>
</dbReference>
<evidence type="ECO:0000313" key="14">
    <source>
        <dbReference type="Proteomes" id="UP000062475"/>
    </source>
</evidence>
<dbReference type="EMBL" id="CP012172">
    <property type="protein sequence ID" value="AKV74317.1"/>
    <property type="molecule type" value="Genomic_DNA"/>
</dbReference>
<evidence type="ECO:0000313" key="9">
    <source>
        <dbReference type="EMBL" id="AKV83292.1"/>
    </source>
</evidence>
<sequence>MDPFEYIENLEDPRTKAFIEEETRNSSFFQERAKLHYQPILERLTEERPITLVGTEKGVAILVRSKSGVHAEVNGNIIRSEREQDIFNSLERVWNSDLVRIGVGIGGSDQGYSILVNEQGKVVRRVEGLVNQFFFLRGKLCYVREYRTESSPDGVPPAVERLFCGEEMLPFYPGRGEWISVKAEGDNLLLVRGIGWSKKVLYRDFEKVDEGDITSYDMKGGRIYYVKGNSLMRDGVELFKISRPTLDMKVMDDGILTLEIRNYKTSLVKYSEEGRETWNYTTDHILTFDTVGDQIYVLETSFDTSYTISRIKDQRVEVLRRGREERLTVKEIYVQGDVLLHGFLLSKGGNRGVVVYGYGGFAIPLLPSYNPLFLELMDSGYSVLVTNLRGGFENGEEWHKAGMLRNKMNVFKDFSEFLQTVKMMGGRTIAMGGSNGGLLVGATLNLYTSLVDCGVIGYPVLDMLKFHKYLAGMYWVPEYGDPEKDSEFLLSYSPYHNLKKGLPPTLVYTGLNDDRVHPMHALKYVAKSREMGNKVYLFVNRRAGHNLSRPEASAEEMSTVVAFVEQCHSL</sequence>
<dbReference type="Proteomes" id="UP000056255">
    <property type="component" value="Chromosome"/>
</dbReference>
<reference evidence="9 11" key="3">
    <citation type="submission" date="2015-07" db="EMBL/GenBank/DDBJ databases">
        <title>Physiological, transcriptional responses and genome re-sequencing of acid resistant extremely thermoacidophilic Metallosphaera sedula SARC-M1.</title>
        <authorList>
            <person name="Ai C."/>
            <person name="McCarthy S."/>
            <person name="Eckrich V."/>
            <person name="Rudrappa D."/>
            <person name="Qiu G."/>
            <person name="Blum P."/>
        </authorList>
    </citation>
    <scope>NUCLEOTIDE SEQUENCE [LARGE SCALE GENOMIC DNA]</scope>
    <source>
        <strain evidence="9 11">SARC-M1</strain>
    </source>
</reference>
<dbReference type="EC" id="3.4.21.26" evidence="2"/>
<dbReference type="SUPFAM" id="SSF53474">
    <property type="entry name" value="alpha/beta-Hydrolases"/>
    <property type="match status" value="1"/>
</dbReference>
<comment type="catalytic activity">
    <reaction evidence="1">
        <text>Hydrolysis of Pro-|-Xaa &gt;&gt; Ala-|-Xaa in oligopeptides.</text>
        <dbReference type="EC" id="3.4.21.26"/>
    </reaction>
</comment>
<dbReference type="Gene3D" id="3.40.50.1820">
    <property type="entry name" value="alpha/beta hydrolase"/>
    <property type="match status" value="1"/>
</dbReference>
<evidence type="ECO:0000313" key="13">
    <source>
        <dbReference type="Proteomes" id="UP000062398"/>
    </source>
</evidence>
<dbReference type="RefSeq" id="WP_012021245.1">
    <property type="nucleotide sequence ID" value="NZ_AP019770.1"/>
</dbReference>
<dbReference type="GeneID" id="91755798"/>
<evidence type="ECO:0000313" key="8">
    <source>
        <dbReference type="EMBL" id="AKV81053.1"/>
    </source>
</evidence>
<reference evidence="4 10" key="1">
    <citation type="journal article" date="2014" name="J. Bacteriol.">
        <title>Role of an Archaeal PitA Transporter in the Copper and Arsenic Resistance of Metallosphaera sedula, an Extreme Thermoacidophile.</title>
        <authorList>
            <person name="McCarthy S."/>
            <person name="Ai C."/>
            <person name="Wheaton G."/>
            <person name="Tevatia R."/>
            <person name="Eckrich V."/>
            <person name="Kelly R."/>
            <person name="Blum P."/>
        </authorList>
    </citation>
    <scope>NUCLEOTIDE SEQUENCE [LARGE SCALE GENOMIC DNA]</scope>
    <source>
        <strain evidence="4 10">CuR1</strain>
    </source>
</reference>
<evidence type="ECO:0000313" key="12">
    <source>
        <dbReference type="Proteomes" id="UP000061362"/>
    </source>
</evidence>
<dbReference type="PATRIC" id="fig|43687.5.peg.1420"/>
<evidence type="ECO:0000256" key="1">
    <source>
        <dbReference type="ARBA" id="ARBA00001070"/>
    </source>
</evidence>
<dbReference type="Gene3D" id="2.130.10.120">
    <property type="entry name" value="Prolyl oligopeptidase, N-terminal domain"/>
    <property type="match status" value="1"/>
</dbReference>
<dbReference type="InterPro" id="IPR001375">
    <property type="entry name" value="Peptidase_S9_cat"/>
</dbReference>
<dbReference type="PRINTS" id="PR00862">
    <property type="entry name" value="PROLIGOPTASE"/>
</dbReference>
<dbReference type="GO" id="GO:0004252">
    <property type="term" value="F:serine-type endopeptidase activity"/>
    <property type="evidence" value="ECO:0007669"/>
    <property type="project" value="UniProtKB-EC"/>
</dbReference>
<dbReference type="InterPro" id="IPR029058">
    <property type="entry name" value="AB_hydrolase_fold"/>
</dbReference>
<evidence type="ECO:0000313" key="7">
    <source>
        <dbReference type="EMBL" id="AKV78808.1"/>
    </source>
</evidence>
<evidence type="ECO:0000313" key="15">
    <source>
        <dbReference type="Proteomes" id="UP000068832"/>
    </source>
</evidence>
<evidence type="ECO:0000313" key="10">
    <source>
        <dbReference type="Proteomes" id="UP000029084"/>
    </source>
</evidence>
<dbReference type="EMBL" id="CP012176">
    <property type="protein sequence ID" value="AKV83292.1"/>
    <property type="molecule type" value="Genomic_DNA"/>
</dbReference>
<evidence type="ECO:0000313" key="6">
    <source>
        <dbReference type="EMBL" id="AKV76556.1"/>
    </source>
</evidence>
<feature type="domain" description="Peptidase S9 prolyl oligopeptidase catalytic" evidence="3">
    <location>
        <begin position="376"/>
        <end position="567"/>
    </location>
</feature>
<dbReference type="Pfam" id="PF00326">
    <property type="entry name" value="Peptidase_S9"/>
    <property type="match status" value="1"/>
</dbReference>
<dbReference type="Proteomes" id="UP000068832">
    <property type="component" value="Chromosome"/>
</dbReference>
<dbReference type="EMBL" id="CP012173">
    <property type="protein sequence ID" value="AKV76556.1"/>
    <property type="molecule type" value="Genomic_DNA"/>
</dbReference>
<dbReference type="PANTHER" id="PTHR42881">
    <property type="entry name" value="PROLYL ENDOPEPTIDASE"/>
    <property type="match status" value="1"/>
</dbReference>
<dbReference type="OrthoDB" id="31240at2157"/>